<accession>A0A6A5UKL6</accession>
<proteinExistence type="predicted"/>
<evidence type="ECO:0000313" key="1">
    <source>
        <dbReference type="EMBL" id="KAF1965481.1"/>
    </source>
</evidence>
<gene>
    <name evidence="1" type="ORF">BU23DRAFT_585012</name>
</gene>
<sequence length="266" mass="31147">MTLIPLYLRRLRSSTIYISYTIQPYKDLSLLLRIIYNYINNKLVLYIAIKALNDIAGLNSLVPTLLLENDSVITTPKELFKELDYIEIESLITGDTFKVLTYNLSIYKGRIFNLRLPYEKSRLVFAGHSDKEKKEILTQLILAIGPSLMASYGMHCELRDITQAYFKTYYNHHKDKLRMETSSYNLCLLITHEGMTTIIITNFAIPLVPLIIYMDLRSLYKCLVKLKSYEKREITEIRWINSKDNLVDTYIKKALNFTLKKLILYN</sequence>
<reference evidence="1" key="1">
    <citation type="journal article" date="2020" name="Stud. Mycol.">
        <title>101 Dothideomycetes genomes: a test case for predicting lifestyles and emergence of pathogens.</title>
        <authorList>
            <person name="Haridas S."/>
            <person name="Albert R."/>
            <person name="Binder M."/>
            <person name="Bloem J."/>
            <person name="Labutti K."/>
            <person name="Salamov A."/>
            <person name="Andreopoulos B."/>
            <person name="Baker S."/>
            <person name="Barry K."/>
            <person name="Bills G."/>
            <person name="Bluhm B."/>
            <person name="Cannon C."/>
            <person name="Castanera R."/>
            <person name="Culley D."/>
            <person name="Daum C."/>
            <person name="Ezra D."/>
            <person name="Gonzalez J."/>
            <person name="Henrissat B."/>
            <person name="Kuo A."/>
            <person name="Liang C."/>
            <person name="Lipzen A."/>
            <person name="Lutzoni F."/>
            <person name="Magnuson J."/>
            <person name="Mondo S."/>
            <person name="Nolan M."/>
            <person name="Ohm R."/>
            <person name="Pangilinan J."/>
            <person name="Park H.-J."/>
            <person name="Ramirez L."/>
            <person name="Alfaro M."/>
            <person name="Sun H."/>
            <person name="Tritt A."/>
            <person name="Yoshinaga Y."/>
            <person name="Zwiers L.-H."/>
            <person name="Turgeon B."/>
            <person name="Goodwin S."/>
            <person name="Spatafora J."/>
            <person name="Crous P."/>
            <person name="Grigoriev I."/>
        </authorList>
    </citation>
    <scope>NUCLEOTIDE SEQUENCE</scope>
    <source>
        <strain evidence="1">CBS 107.79</strain>
    </source>
</reference>
<evidence type="ECO:0000313" key="2">
    <source>
        <dbReference type="Proteomes" id="UP000800036"/>
    </source>
</evidence>
<keyword evidence="2" id="KW-1185">Reference proteome</keyword>
<dbReference type="EMBL" id="ML976761">
    <property type="protein sequence ID" value="KAF1965481.1"/>
    <property type="molecule type" value="Genomic_DNA"/>
</dbReference>
<dbReference type="OrthoDB" id="3938585at2759"/>
<dbReference type="AlphaFoldDB" id="A0A6A5UKL6"/>
<protein>
    <submittedName>
        <fullName evidence="1">Uncharacterized protein</fullName>
    </submittedName>
</protein>
<name>A0A6A5UKL6_9PLEO</name>
<organism evidence="1 2">
    <name type="scientific">Bimuria novae-zelandiae CBS 107.79</name>
    <dbReference type="NCBI Taxonomy" id="1447943"/>
    <lineage>
        <taxon>Eukaryota</taxon>
        <taxon>Fungi</taxon>
        <taxon>Dikarya</taxon>
        <taxon>Ascomycota</taxon>
        <taxon>Pezizomycotina</taxon>
        <taxon>Dothideomycetes</taxon>
        <taxon>Pleosporomycetidae</taxon>
        <taxon>Pleosporales</taxon>
        <taxon>Massarineae</taxon>
        <taxon>Didymosphaeriaceae</taxon>
        <taxon>Bimuria</taxon>
    </lineage>
</organism>
<dbReference type="Proteomes" id="UP000800036">
    <property type="component" value="Unassembled WGS sequence"/>
</dbReference>